<dbReference type="RefSeq" id="WP_059176399.1">
    <property type="nucleotide sequence ID" value="NZ_BCNO01000001.1"/>
</dbReference>
<gene>
    <name evidence="1" type="ORF">TAGGR_11196</name>
</gene>
<protein>
    <recommendedName>
        <fullName evidence="3">50S ribosomal protein L29</fullName>
    </recommendedName>
</protein>
<dbReference type="AlphaFoldDB" id="A0A0U9HY97"/>
<evidence type="ECO:0000313" key="2">
    <source>
        <dbReference type="Proteomes" id="UP000054976"/>
    </source>
</evidence>
<evidence type="ECO:0000313" key="1">
    <source>
        <dbReference type="EMBL" id="GAQ94997.1"/>
    </source>
</evidence>
<organism evidence="1 2">
    <name type="scientific">Thermodesulfovibrio aggregans</name>
    <dbReference type="NCBI Taxonomy" id="86166"/>
    <lineage>
        <taxon>Bacteria</taxon>
        <taxon>Pseudomonadati</taxon>
        <taxon>Nitrospirota</taxon>
        <taxon>Thermodesulfovibrionia</taxon>
        <taxon>Thermodesulfovibrionales</taxon>
        <taxon>Thermodesulfovibrionaceae</taxon>
        <taxon>Thermodesulfovibrio</taxon>
    </lineage>
</organism>
<comment type="caution">
    <text evidence="1">The sequence shown here is derived from an EMBL/GenBank/DDBJ whole genome shotgun (WGS) entry which is preliminary data.</text>
</comment>
<evidence type="ECO:0008006" key="3">
    <source>
        <dbReference type="Google" id="ProtNLM"/>
    </source>
</evidence>
<dbReference type="Proteomes" id="UP000054976">
    <property type="component" value="Unassembled WGS sequence"/>
</dbReference>
<reference evidence="2" key="1">
    <citation type="submission" date="2016-01" db="EMBL/GenBank/DDBJ databases">
        <title>Draft genome sequence of Thermodesulfovibrio aggregans strain TGE-P1.</title>
        <authorList>
            <person name="Sekiguchi Y."/>
            <person name="Ohashi A."/>
            <person name="Matsuura N."/>
            <person name="Tourlousse M.D."/>
        </authorList>
    </citation>
    <scope>NUCLEOTIDE SEQUENCE [LARGE SCALE GENOMIC DNA]</scope>
    <source>
        <strain evidence="2">TGE-P1</strain>
    </source>
</reference>
<dbReference type="OrthoDB" id="9800906at2"/>
<dbReference type="EMBL" id="BCNO01000001">
    <property type="protein sequence ID" value="GAQ94997.1"/>
    <property type="molecule type" value="Genomic_DNA"/>
</dbReference>
<keyword evidence="2" id="KW-1185">Reference proteome</keyword>
<sequence>MEGRTKSISAIASDIAEGFITVNPLFLKKFSEKDLKELRDVLIKKERQIRTEPFPFNEPLLIRKRNMKLQRLHQAMVVIKNFMEGKI</sequence>
<proteinExistence type="predicted"/>
<name>A0A0U9HY97_9BACT</name>
<accession>A0A0U9HY97</accession>
<dbReference type="STRING" id="86166.TAGGR_11196"/>